<organism evidence="2 3">
    <name type="scientific">Elizabethkingia argenteiflava</name>
    <dbReference type="NCBI Taxonomy" id="2681556"/>
    <lineage>
        <taxon>Bacteria</taxon>
        <taxon>Pseudomonadati</taxon>
        <taxon>Bacteroidota</taxon>
        <taxon>Flavobacteriia</taxon>
        <taxon>Flavobacteriales</taxon>
        <taxon>Weeksellaceae</taxon>
        <taxon>Elizabethkingia</taxon>
    </lineage>
</organism>
<dbReference type="AlphaFoldDB" id="A0A845PU45"/>
<reference evidence="2 3" key="1">
    <citation type="submission" date="2019-11" db="EMBL/GenBank/DDBJ databases">
        <title>Characterization of Elizabethkingia argenteiflava sp. nov., isolated from inner surface of Soybean Pods.</title>
        <authorList>
            <person name="Mo S."/>
        </authorList>
    </citation>
    <scope>NUCLEOTIDE SEQUENCE [LARGE SCALE GENOMIC DNA]</scope>
    <source>
        <strain evidence="2 3">YB22</strain>
    </source>
</reference>
<dbReference type="Proteomes" id="UP000553459">
    <property type="component" value="Unassembled WGS sequence"/>
</dbReference>
<dbReference type="SUPFAM" id="SSF51306">
    <property type="entry name" value="LexA/Signal peptidase"/>
    <property type="match status" value="1"/>
</dbReference>
<dbReference type="RefSeq" id="WP_166519624.1">
    <property type="nucleotide sequence ID" value="NZ_JAAABJ010000519.1"/>
</dbReference>
<dbReference type="Gene3D" id="2.10.109.10">
    <property type="entry name" value="Umud Fragment, subunit A"/>
    <property type="match status" value="1"/>
</dbReference>
<evidence type="ECO:0000259" key="1">
    <source>
        <dbReference type="Pfam" id="PF00717"/>
    </source>
</evidence>
<protein>
    <recommendedName>
        <fullName evidence="1">Peptidase S24/S26A/S26B/S26C domain-containing protein</fullName>
    </recommendedName>
</protein>
<dbReference type="CDD" id="cd06462">
    <property type="entry name" value="Peptidase_S24_S26"/>
    <property type="match status" value="1"/>
</dbReference>
<feature type="domain" description="Peptidase S24/S26A/S26B/S26C" evidence="1">
    <location>
        <begin position="27"/>
        <end position="109"/>
    </location>
</feature>
<accession>A0A845PU45</accession>
<evidence type="ECO:0000313" key="2">
    <source>
        <dbReference type="EMBL" id="NAW51344.1"/>
    </source>
</evidence>
<keyword evidence="3" id="KW-1185">Reference proteome</keyword>
<comment type="caution">
    <text evidence="2">The sequence shown here is derived from an EMBL/GenBank/DDBJ whole genome shotgun (WGS) entry which is preliminary data.</text>
</comment>
<dbReference type="EMBL" id="JAAABJ010000519">
    <property type="protein sequence ID" value="NAW51344.1"/>
    <property type="molecule type" value="Genomic_DNA"/>
</dbReference>
<proteinExistence type="predicted"/>
<dbReference type="InterPro" id="IPR036286">
    <property type="entry name" value="LexA/Signal_pep-like_sf"/>
</dbReference>
<name>A0A845PU45_9FLAO</name>
<dbReference type="InterPro" id="IPR015927">
    <property type="entry name" value="Peptidase_S24_S26A/B/C"/>
</dbReference>
<sequence length="149" mass="17409">MQKKILRKRVISNELFFQYVLERLEAEKKVKILVAGTSMEPFLQNGDQVVLKRAVDEDIRKGVIVLARFNQGYILHRIVHLHKEKVTLAGDGNISQVEIVSREDILGVVIQAYRLNREIMLNALLGMIWYKLRWIRSIANKVFRIKLKL</sequence>
<evidence type="ECO:0000313" key="3">
    <source>
        <dbReference type="Proteomes" id="UP000553459"/>
    </source>
</evidence>
<dbReference type="Pfam" id="PF00717">
    <property type="entry name" value="Peptidase_S24"/>
    <property type="match status" value="1"/>
</dbReference>
<gene>
    <name evidence="2" type="ORF">GNY06_08105</name>
</gene>